<gene>
    <name evidence="1" type="ORF">NO713_01156</name>
</gene>
<organism evidence="1 2">
    <name type="scientific">Planktothrix pseudagardhii</name>
    <dbReference type="NCBI Taxonomy" id="132604"/>
    <lineage>
        <taxon>Bacteria</taxon>
        <taxon>Bacillati</taxon>
        <taxon>Cyanobacteriota</taxon>
        <taxon>Cyanophyceae</taxon>
        <taxon>Oscillatoriophycideae</taxon>
        <taxon>Oscillatoriales</taxon>
        <taxon>Microcoleaceae</taxon>
        <taxon>Planktothrix</taxon>
    </lineage>
</organism>
<evidence type="ECO:0000313" key="1">
    <source>
        <dbReference type="EMBL" id="CAD5928897.1"/>
    </source>
</evidence>
<sequence length="81" mass="9043">MSITTNIPQTSNSNNSITARVLQLYDKVTQDNNSAIETSLLNLAGSQNKNIDKSEINSDSYLTRYQGFADFSSWGNFSSWK</sequence>
<name>A0A9W4CK13_9CYAN</name>
<accession>A0A9W4CK13</accession>
<dbReference type="RefSeq" id="WP_254173269.1">
    <property type="nucleotide sequence ID" value="NZ_LR882967.1"/>
</dbReference>
<dbReference type="AlphaFoldDB" id="A0A9W4CK13"/>
<dbReference type="EMBL" id="LR882967">
    <property type="protein sequence ID" value="CAD5928897.1"/>
    <property type="molecule type" value="Genomic_DNA"/>
</dbReference>
<reference evidence="1" key="1">
    <citation type="submission" date="2020-09" db="EMBL/GenBank/DDBJ databases">
        <authorList>
            <person name="Blom J."/>
        </authorList>
    </citation>
    <scope>NUCLEOTIDE SEQUENCE</scope>
    <source>
        <strain evidence="1">No.713</strain>
    </source>
</reference>
<dbReference type="Proteomes" id="UP001153719">
    <property type="component" value="Chromosome"/>
</dbReference>
<proteinExistence type="predicted"/>
<evidence type="ECO:0000313" key="2">
    <source>
        <dbReference type="Proteomes" id="UP001153719"/>
    </source>
</evidence>
<keyword evidence="2" id="KW-1185">Reference proteome</keyword>
<protein>
    <submittedName>
        <fullName evidence="1">Uncharacterized protein</fullName>
    </submittedName>
</protein>
<dbReference type="KEGG" id="ppsu:NO713_01156"/>